<dbReference type="GO" id="GO:0005047">
    <property type="term" value="F:signal recognition particle binding"/>
    <property type="evidence" value="ECO:0007669"/>
    <property type="project" value="TreeGrafter"/>
</dbReference>
<dbReference type="Gene3D" id="3.40.50.300">
    <property type="entry name" value="P-loop containing nucleotide triphosphate hydrolases"/>
    <property type="match status" value="1"/>
</dbReference>
<evidence type="ECO:0000313" key="10">
    <source>
        <dbReference type="EMBL" id="BDI29252.1"/>
    </source>
</evidence>
<dbReference type="EMBL" id="AP025739">
    <property type="protein sequence ID" value="BDI29252.1"/>
    <property type="molecule type" value="Genomic_DNA"/>
</dbReference>
<keyword evidence="11" id="KW-1185">Reference proteome</keyword>
<dbReference type="PANTHER" id="PTHR43134:SF1">
    <property type="entry name" value="SIGNAL RECOGNITION PARTICLE RECEPTOR SUBUNIT ALPHA"/>
    <property type="match status" value="1"/>
</dbReference>
<dbReference type="PANTHER" id="PTHR43134">
    <property type="entry name" value="SIGNAL RECOGNITION PARTICLE RECEPTOR SUBUNIT ALPHA"/>
    <property type="match status" value="1"/>
</dbReference>
<feature type="binding site" evidence="9">
    <location>
        <begin position="185"/>
        <end position="189"/>
    </location>
    <ligand>
        <name>GTP</name>
        <dbReference type="ChEBI" id="CHEBI:37565"/>
    </ligand>
</feature>
<keyword evidence="7 9" id="KW-0675">Receptor</keyword>
<comment type="catalytic activity">
    <reaction evidence="8 9">
        <text>GTP + H2O = GDP + phosphate + H(+)</text>
        <dbReference type="Rhea" id="RHEA:19669"/>
        <dbReference type="ChEBI" id="CHEBI:15377"/>
        <dbReference type="ChEBI" id="CHEBI:15378"/>
        <dbReference type="ChEBI" id="CHEBI:37565"/>
        <dbReference type="ChEBI" id="CHEBI:43474"/>
        <dbReference type="ChEBI" id="CHEBI:58189"/>
        <dbReference type="EC" id="3.6.5.4"/>
    </reaction>
</comment>
<dbReference type="CDD" id="cd17874">
    <property type="entry name" value="FtsY"/>
    <property type="match status" value="1"/>
</dbReference>
<dbReference type="SUPFAM" id="SSF52540">
    <property type="entry name" value="P-loop containing nucleoside triphosphate hydrolases"/>
    <property type="match status" value="1"/>
</dbReference>
<proteinExistence type="inferred from homology"/>
<evidence type="ECO:0000256" key="7">
    <source>
        <dbReference type="ARBA" id="ARBA00023170"/>
    </source>
</evidence>
<dbReference type="NCBIfam" id="TIGR00064">
    <property type="entry name" value="ftsY"/>
    <property type="match status" value="1"/>
</dbReference>
<protein>
    <recommendedName>
        <fullName evidence="9">Signal recognition particle receptor FtsY</fullName>
        <shortName evidence="9">SRP receptor</shortName>
        <ecNumber evidence="9">3.6.5.4</ecNumber>
    </recommendedName>
</protein>
<dbReference type="InterPro" id="IPR027417">
    <property type="entry name" value="P-loop_NTPase"/>
</dbReference>
<keyword evidence="4 9" id="KW-0378">Hydrolase</keyword>
<dbReference type="KEGG" id="ccot:CCAX7_13030"/>
<dbReference type="InterPro" id="IPR004390">
    <property type="entry name" value="SR_rcpt_FtsY"/>
</dbReference>
<sequence length="299" mass="32597">MFKRGLFKTLFQKVDQLVTGRGRIDEELFEELEEALIGSDLNIHTTIRVMEELRNAVRDERLKDGQDVKERLKTFLTSALVSGEGASPLAVSPQAPTVYLVVGVNGVGKTTTIAKLAYKLKREGNKVIVAAADTFRAAAVDQLALWGERIGVDVVKGREGADPSAVVFDAMQAAVSRKADYLIIDTAGRLHNKVNLMEELKKINRIVMRDRNNRPADETLLVLDATTGQNAVNQAKEFKAAVNITGLVLAKLDGTARGGIVITIKDELGVPIKLVGTGEKPEDLEVFDPSAFVEALFEE</sequence>
<gene>
    <name evidence="9 10" type="primary">ftsY</name>
    <name evidence="10" type="ORF">CCAX7_13030</name>
</gene>
<keyword evidence="3 9" id="KW-0547">Nucleotide-binding</keyword>
<evidence type="ECO:0000256" key="1">
    <source>
        <dbReference type="ARBA" id="ARBA00022475"/>
    </source>
</evidence>
<evidence type="ECO:0000256" key="6">
    <source>
        <dbReference type="ARBA" id="ARBA00023136"/>
    </source>
</evidence>
<accession>A0A402D4L9</accession>
<dbReference type="Pfam" id="PF02881">
    <property type="entry name" value="SRP54_N"/>
    <property type="match status" value="1"/>
</dbReference>
<dbReference type="InterPro" id="IPR013822">
    <property type="entry name" value="Signal_recog_particl_SRP54_hlx"/>
</dbReference>
<evidence type="ECO:0000256" key="8">
    <source>
        <dbReference type="ARBA" id="ARBA00048027"/>
    </source>
</evidence>
<feature type="binding site" evidence="9">
    <location>
        <begin position="103"/>
        <end position="110"/>
    </location>
    <ligand>
        <name>GTP</name>
        <dbReference type="ChEBI" id="CHEBI:37565"/>
    </ligand>
</feature>
<dbReference type="SUPFAM" id="SSF47364">
    <property type="entry name" value="Domain of the SRP/SRP receptor G-proteins"/>
    <property type="match status" value="1"/>
</dbReference>
<dbReference type="EC" id="3.6.5.4" evidence="9"/>
<keyword evidence="2 9" id="KW-0963">Cytoplasm</keyword>
<evidence type="ECO:0000256" key="5">
    <source>
        <dbReference type="ARBA" id="ARBA00023134"/>
    </source>
</evidence>
<dbReference type="FunFam" id="3.40.50.300:FF:000053">
    <property type="entry name" value="Signal recognition particle receptor FtsY"/>
    <property type="match status" value="1"/>
</dbReference>
<evidence type="ECO:0000256" key="3">
    <source>
        <dbReference type="ARBA" id="ARBA00022741"/>
    </source>
</evidence>
<dbReference type="GO" id="GO:0005525">
    <property type="term" value="F:GTP binding"/>
    <property type="evidence" value="ECO:0007669"/>
    <property type="project" value="UniProtKB-UniRule"/>
</dbReference>
<evidence type="ECO:0000256" key="4">
    <source>
        <dbReference type="ARBA" id="ARBA00022801"/>
    </source>
</evidence>
<dbReference type="InterPro" id="IPR000897">
    <property type="entry name" value="SRP54_GTPase_dom"/>
</dbReference>
<dbReference type="Pfam" id="PF00448">
    <property type="entry name" value="SRP54"/>
    <property type="match status" value="1"/>
</dbReference>
<dbReference type="GO" id="GO:0005737">
    <property type="term" value="C:cytoplasm"/>
    <property type="evidence" value="ECO:0007669"/>
    <property type="project" value="UniProtKB-SubCell"/>
</dbReference>
<dbReference type="FunCoup" id="A0A402D4L9">
    <property type="interactions" value="448"/>
</dbReference>
<comment type="similarity">
    <text evidence="9">Belongs to the GTP-binding SRP family. FtsY subfamily.</text>
</comment>
<organism evidence="10 11">
    <name type="scientific">Capsulimonas corticalis</name>
    <dbReference type="NCBI Taxonomy" id="2219043"/>
    <lineage>
        <taxon>Bacteria</taxon>
        <taxon>Bacillati</taxon>
        <taxon>Armatimonadota</taxon>
        <taxon>Armatimonadia</taxon>
        <taxon>Capsulimonadales</taxon>
        <taxon>Capsulimonadaceae</taxon>
        <taxon>Capsulimonas</taxon>
    </lineage>
</organism>
<dbReference type="OrthoDB" id="9804720at2"/>
<dbReference type="SMART" id="SM00382">
    <property type="entry name" value="AAA"/>
    <property type="match status" value="1"/>
</dbReference>
<dbReference type="GO" id="GO:0003924">
    <property type="term" value="F:GTPase activity"/>
    <property type="evidence" value="ECO:0007669"/>
    <property type="project" value="UniProtKB-UniRule"/>
</dbReference>
<dbReference type="Gene3D" id="1.20.120.140">
    <property type="entry name" value="Signal recognition particle SRP54, nucleotide-binding domain"/>
    <property type="match status" value="1"/>
</dbReference>
<comment type="subunit">
    <text evidence="9">Part of the signal recognition particle protein translocation system, which is composed of SRP and FtsY.</text>
</comment>
<keyword evidence="5 9" id="KW-0342">GTP-binding</keyword>
<name>A0A402D4L9_9BACT</name>
<dbReference type="HAMAP" id="MF_00920">
    <property type="entry name" value="FtsY"/>
    <property type="match status" value="1"/>
</dbReference>
<evidence type="ECO:0000256" key="9">
    <source>
        <dbReference type="HAMAP-Rule" id="MF_00920"/>
    </source>
</evidence>
<dbReference type="InterPro" id="IPR003593">
    <property type="entry name" value="AAA+_ATPase"/>
</dbReference>
<dbReference type="PROSITE" id="PS00300">
    <property type="entry name" value="SRP54"/>
    <property type="match status" value="1"/>
</dbReference>
<keyword evidence="1 9" id="KW-1003">Cell membrane</keyword>
<evidence type="ECO:0000313" key="11">
    <source>
        <dbReference type="Proteomes" id="UP000287394"/>
    </source>
</evidence>
<dbReference type="SMART" id="SM00963">
    <property type="entry name" value="SRP54_N"/>
    <property type="match status" value="1"/>
</dbReference>
<comment type="caution">
    <text evidence="9">Lacks conserved residue(s) required for the propagation of feature annotation.</text>
</comment>
<evidence type="ECO:0000256" key="2">
    <source>
        <dbReference type="ARBA" id="ARBA00022490"/>
    </source>
</evidence>
<dbReference type="GO" id="GO:0006614">
    <property type="term" value="P:SRP-dependent cotranslational protein targeting to membrane"/>
    <property type="evidence" value="ECO:0007669"/>
    <property type="project" value="InterPro"/>
</dbReference>
<dbReference type="GO" id="GO:0005886">
    <property type="term" value="C:plasma membrane"/>
    <property type="evidence" value="ECO:0007669"/>
    <property type="project" value="UniProtKB-SubCell"/>
</dbReference>
<dbReference type="RefSeq" id="WP_119324471.1">
    <property type="nucleotide sequence ID" value="NZ_AP025739.1"/>
</dbReference>
<comment type="subcellular location">
    <subcellularLocation>
        <location evidence="9">Cell membrane</location>
        <topology evidence="9">Peripheral membrane protein</topology>
        <orientation evidence="9">Cytoplasmic side</orientation>
    </subcellularLocation>
    <subcellularLocation>
        <location evidence="9">Cytoplasm</location>
    </subcellularLocation>
</comment>
<dbReference type="InterPro" id="IPR036225">
    <property type="entry name" value="SRP/SRP_N"/>
</dbReference>
<keyword evidence="6 9" id="KW-0472">Membrane</keyword>
<comment type="function">
    <text evidence="9">Involved in targeting and insertion of nascent membrane proteins into the cytoplasmic membrane. Acts as a receptor for the complex formed by the signal recognition particle (SRP) and the ribosome-nascent chain (RNC).</text>
</comment>
<reference evidence="10 11" key="1">
    <citation type="journal article" date="2019" name="Int. J. Syst. Evol. Microbiol.">
        <title>Capsulimonas corticalis gen. nov., sp. nov., an aerobic capsulated bacterium, of a novel bacterial order, Capsulimonadales ord. nov., of the class Armatimonadia of the phylum Armatimonadetes.</title>
        <authorList>
            <person name="Li J."/>
            <person name="Kudo C."/>
            <person name="Tonouchi A."/>
        </authorList>
    </citation>
    <scope>NUCLEOTIDE SEQUENCE [LARGE SCALE GENOMIC DNA]</scope>
    <source>
        <strain evidence="10 11">AX-7</strain>
    </source>
</reference>
<dbReference type="SMART" id="SM00962">
    <property type="entry name" value="SRP54"/>
    <property type="match status" value="1"/>
</dbReference>
<dbReference type="InterPro" id="IPR042101">
    <property type="entry name" value="SRP54_N_sf"/>
</dbReference>
<dbReference type="AlphaFoldDB" id="A0A402D4L9"/>
<dbReference type="Proteomes" id="UP000287394">
    <property type="component" value="Chromosome"/>
</dbReference>